<keyword evidence="4 6" id="KW-0807">Transducer</keyword>
<dbReference type="SUPFAM" id="SSF58104">
    <property type="entry name" value="Methyl-accepting chemotaxis protein (MCP) signaling domain"/>
    <property type="match status" value="1"/>
</dbReference>
<keyword evidence="3 7" id="KW-0472">Membrane</keyword>
<dbReference type="STRING" id="1324314.BVG16_18365"/>
<evidence type="ECO:0000256" key="3">
    <source>
        <dbReference type="ARBA" id="ARBA00023136"/>
    </source>
</evidence>
<keyword evidence="2" id="KW-1003">Cell membrane</keyword>
<evidence type="ECO:0000256" key="2">
    <source>
        <dbReference type="ARBA" id="ARBA00022475"/>
    </source>
</evidence>
<dbReference type="Pfam" id="PF00672">
    <property type="entry name" value="HAMP"/>
    <property type="match status" value="1"/>
</dbReference>
<feature type="domain" description="Methyl-accepting transducer" evidence="8">
    <location>
        <begin position="276"/>
        <end position="512"/>
    </location>
</feature>
<dbReference type="PROSITE" id="PS50885">
    <property type="entry name" value="HAMP"/>
    <property type="match status" value="1"/>
</dbReference>
<dbReference type="PRINTS" id="PR00260">
    <property type="entry name" value="CHEMTRNSDUCR"/>
</dbReference>
<dbReference type="PANTHER" id="PTHR32089">
    <property type="entry name" value="METHYL-ACCEPTING CHEMOTAXIS PROTEIN MCPB"/>
    <property type="match status" value="1"/>
</dbReference>
<dbReference type="Pfam" id="PF00015">
    <property type="entry name" value="MCPsignal"/>
    <property type="match status" value="1"/>
</dbReference>
<dbReference type="GO" id="GO:0006935">
    <property type="term" value="P:chemotaxis"/>
    <property type="evidence" value="ECO:0007669"/>
    <property type="project" value="InterPro"/>
</dbReference>
<evidence type="ECO:0000256" key="5">
    <source>
        <dbReference type="ARBA" id="ARBA00029447"/>
    </source>
</evidence>
<reference evidence="10 11" key="1">
    <citation type="submission" date="2017-01" db="EMBL/GenBank/DDBJ databases">
        <title>Genome analysis of Paenibacillus selenitrireducens ES3-24.</title>
        <authorList>
            <person name="Xu D."/>
            <person name="Yao R."/>
            <person name="Zheng S."/>
        </authorList>
    </citation>
    <scope>NUCLEOTIDE SEQUENCE [LARGE SCALE GENOMIC DNA]</scope>
    <source>
        <strain evidence="10 11">ES3-24</strain>
    </source>
</reference>
<dbReference type="Gene3D" id="1.10.287.950">
    <property type="entry name" value="Methyl-accepting chemotaxis protein"/>
    <property type="match status" value="1"/>
</dbReference>
<feature type="domain" description="HAMP" evidence="9">
    <location>
        <begin position="204"/>
        <end position="257"/>
    </location>
</feature>
<dbReference type="GO" id="GO:0005886">
    <property type="term" value="C:plasma membrane"/>
    <property type="evidence" value="ECO:0007669"/>
    <property type="project" value="UniProtKB-SubCell"/>
</dbReference>
<evidence type="ECO:0000313" key="10">
    <source>
        <dbReference type="EMBL" id="OPA76175.1"/>
    </source>
</evidence>
<gene>
    <name evidence="10" type="ORF">BVG16_18365</name>
</gene>
<dbReference type="Proteomes" id="UP000190188">
    <property type="component" value="Unassembled WGS sequence"/>
</dbReference>
<evidence type="ECO:0000259" key="9">
    <source>
        <dbReference type="PROSITE" id="PS50885"/>
    </source>
</evidence>
<comment type="similarity">
    <text evidence="5">Belongs to the methyl-accepting chemotaxis (MCP) protein family.</text>
</comment>
<evidence type="ECO:0000256" key="7">
    <source>
        <dbReference type="SAM" id="Phobius"/>
    </source>
</evidence>
<dbReference type="InterPro" id="IPR004090">
    <property type="entry name" value="Chemotax_Me-accpt_rcpt"/>
</dbReference>
<dbReference type="CDD" id="cd11386">
    <property type="entry name" value="MCP_signal"/>
    <property type="match status" value="1"/>
</dbReference>
<dbReference type="GO" id="GO:0004888">
    <property type="term" value="F:transmembrane signaling receptor activity"/>
    <property type="evidence" value="ECO:0007669"/>
    <property type="project" value="InterPro"/>
</dbReference>
<dbReference type="Pfam" id="PF12729">
    <property type="entry name" value="4HB_MCP_1"/>
    <property type="match status" value="1"/>
</dbReference>
<protein>
    <submittedName>
        <fullName evidence="10">Methyl-accepting chemotaxis protein</fullName>
    </submittedName>
</protein>
<dbReference type="InterPro" id="IPR024478">
    <property type="entry name" value="HlyB_4HB_MCP"/>
</dbReference>
<evidence type="ECO:0000259" key="8">
    <source>
        <dbReference type="PROSITE" id="PS50111"/>
    </source>
</evidence>
<dbReference type="PROSITE" id="PS50111">
    <property type="entry name" value="CHEMOTAXIS_TRANSDUC_2"/>
    <property type="match status" value="1"/>
</dbReference>
<evidence type="ECO:0000256" key="1">
    <source>
        <dbReference type="ARBA" id="ARBA00004236"/>
    </source>
</evidence>
<dbReference type="PANTHER" id="PTHR32089:SF112">
    <property type="entry name" value="LYSOZYME-LIKE PROTEIN-RELATED"/>
    <property type="match status" value="1"/>
</dbReference>
<keyword evidence="7" id="KW-0812">Transmembrane</keyword>
<dbReference type="CDD" id="cd06225">
    <property type="entry name" value="HAMP"/>
    <property type="match status" value="1"/>
</dbReference>
<evidence type="ECO:0000256" key="4">
    <source>
        <dbReference type="ARBA" id="ARBA00023224"/>
    </source>
</evidence>
<evidence type="ECO:0000256" key="6">
    <source>
        <dbReference type="PROSITE-ProRule" id="PRU00284"/>
    </source>
</evidence>
<dbReference type="SMART" id="SM00283">
    <property type="entry name" value="MA"/>
    <property type="match status" value="1"/>
</dbReference>
<dbReference type="OrthoDB" id="107771at2"/>
<dbReference type="RefSeq" id="WP_078500378.1">
    <property type="nucleotide sequence ID" value="NZ_MSZX01000007.1"/>
</dbReference>
<keyword evidence="7" id="KW-1133">Transmembrane helix</keyword>
<name>A0A1T2X8M6_9BACL</name>
<comment type="subcellular location">
    <subcellularLocation>
        <location evidence="1">Cell membrane</location>
    </subcellularLocation>
</comment>
<dbReference type="AlphaFoldDB" id="A0A1T2X8M6"/>
<proteinExistence type="inferred from homology"/>
<dbReference type="InterPro" id="IPR004089">
    <property type="entry name" value="MCPsignal_dom"/>
</dbReference>
<comment type="caution">
    <text evidence="10">The sequence shown here is derived from an EMBL/GenBank/DDBJ whole genome shotgun (WGS) entry which is preliminary data.</text>
</comment>
<dbReference type="SMART" id="SM00304">
    <property type="entry name" value="HAMP"/>
    <property type="match status" value="1"/>
</dbReference>
<dbReference type="InterPro" id="IPR003660">
    <property type="entry name" value="HAMP_dom"/>
</dbReference>
<organism evidence="10 11">
    <name type="scientific">Paenibacillus selenitireducens</name>
    <dbReference type="NCBI Taxonomy" id="1324314"/>
    <lineage>
        <taxon>Bacteria</taxon>
        <taxon>Bacillati</taxon>
        <taxon>Bacillota</taxon>
        <taxon>Bacilli</taxon>
        <taxon>Bacillales</taxon>
        <taxon>Paenibacillaceae</taxon>
        <taxon>Paenibacillus</taxon>
    </lineage>
</organism>
<evidence type="ECO:0000313" key="11">
    <source>
        <dbReference type="Proteomes" id="UP000190188"/>
    </source>
</evidence>
<dbReference type="Gene3D" id="6.10.340.10">
    <property type="match status" value="1"/>
</dbReference>
<feature type="transmembrane region" description="Helical" evidence="7">
    <location>
        <begin position="183"/>
        <end position="203"/>
    </location>
</feature>
<sequence>MRVTIHRKIVLSFLVVAILLAVSGGLLFSNLNKMDESYGKLLEQDTQILLNVEMITKDTVQQTSSVQQYLLTRDSANIDRMKQASQEQIQRLYLTLELVTREEDKQSLNQLIALSRDFNLKADNIMTEADSDLASAVKNAAATLIPVAQQMESIADRIVKDQQQVLDTSSNQNSSTVSSLKTVSMIVIGFTFVLALVIGYFLARFICRPLILISKSAQQIAEGNLTEQEIRIKNRDEIGDLAVSFNQMRDNLRQLISEIYKSAEHVAASSQELAAGADQTSQTTEQIAASIQRVAEGTDQQVQGVVDCVQAVNEMSMGVQHISVNAQQVADAVVVTSEKSEEGNQAIQSAIQQMQSIHMTMDGLSKMIAELGERSKHIGKIVDLITNIAKQTNLLALNASIESARAGEHGKGFAVVANEVRNLAEQSSQSAKQIAEMVAAIQQDTRSTVVSVETGRNEVEEGIRIVNRAGEAFGHIQSSIDHVAEEIQLVSTRIQHMTQNAAQVVESIETISEMTERSVAESQTVSAATEEQLASMEEFASFVTSLSKMAEQLQEQTTKFRI</sequence>
<keyword evidence="11" id="KW-1185">Reference proteome</keyword>
<dbReference type="GO" id="GO:0007165">
    <property type="term" value="P:signal transduction"/>
    <property type="evidence" value="ECO:0007669"/>
    <property type="project" value="UniProtKB-KW"/>
</dbReference>
<dbReference type="EMBL" id="MSZX01000007">
    <property type="protein sequence ID" value="OPA76175.1"/>
    <property type="molecule type" value="Genomic_DNA"/>
</dbReference>
<accession>A0A1T2X8M6</accession>